<accession>A0ABT9XLT7</accession>
<proteinExistence type="predicted"/>
<gene>
    <name evidence="2" type="ORF">J2S03_003145</name>
</gene>
<sequence length="122" mass="13559">MQPGETFGFRVPTYANRDVLNHFNEYLKRHPRGLGKHLLEVLKKGLEAEGALPPGLPEVSRPRPRRSQTWHARKVRIAPQKNGANLHVPSPQPAAIAVTIRNVNVADDNAGMQSILDLGNFE</sequence>
<comment type="caution">
    <text evidence="2">The sequence shown here is derived from an EMBL/GenBank/DDBJ whole genome shotgun (WGS) entry which is preliminary data.</text>
</comment>
<dbReference type="EMBL" id="JAUSTP010000036">
    <property type="protein sequence ID" value="MDQ0191276.1"/>
    <property type="molecule type" value="Genomic_DNA"/>
</dbReference>
<evidence type="ECO:0000313" key="2">
    <source>
        <dbReference type="EMBL" id="MDQ0191276.1"/>
    </source>
</evidence>
<organism evidence="2 3">
    <name type="scientific">Alicyclobacillus cycloheptanicus</name>
    <dbReference type="NCBI Taxonomy" id="1457"/>
    <lineage>
        <taxon>Bacteria</taxon>
        <taxon>Bacillati</taxon>
        <taxon>Bacillota</taxon>
        <taxon>Bacilli</taxon>
        <taxon>Bacillales</taxon>
        <taxon>Alicyclobacillaceae</taxon>
        <taxon>Alicyclobacillus</taxon>
    </lineage>
</organism>
<feature type="compositionally biased region" description="Basic residues" evidence="1">
    <location>
        <begin position="62"/>
        <end position="72"/>
    </location>
</feature>
<feature type="region of interest" description="Disordered" evidence="1">
    <location>
        <begin position="50"/>
        <end position="72"/>
    </location>
</feature>
<protein>
    <submittedName>
        <fullName evidence="2">Uncharacterized protein</fullName>
    </submittedName>
</protein>
<dbReference type="Proteomes" id="UP001232973">
    <property type="component" value="Unassembled WGS sequence"/>
</dbReference>
<name>A0ABT9XLT7_9BACL</name>
<evidence type="ECO:0000256" key="1">
    <source>
        <dbReference type="SAM" id="MobiDB-lite"/>
    </source>
</evidence>
<keyword evidence="3" id="KW-1185">Reference proteome</keyword>
<evidence type="ECO:0000313" key="3">
    <source>
        <dbReference type="Proteomes" id="UP001232973"/>
    </source>
</evidence>
<reference evidence="2 3" key="1">
    <citation type="submission" date="2023-07" db="EMBL/GenBank/DDBJ databases">
        <title>Genomic Encyclopedia of Type Strains, Phase IV (KMG-IV): sequencing the most valuable type-strain genomes for metagenomic binning, comparative biology and taxonomic classification.</title>
        <authorList>
            <person name="Goeker M."/>
        </authorList>
    </citation>
    <scope>NUCLEOTIDE SEQUENCE [LARGE SCALE GENOMIC DNA]</scope>
    <source>
        <strain evidence="2 3">DSM 4006</strain>
    </source>
</reference>